<organism evidence="2 3">
    <name type="scientific">Roseivivax halodurans JCM 10272</name>
    <dbReference type="NCBI Taxonomy" id="1449350"/>
    <lineage>
        <taxon>Bacteria</taxon>
        <taxon>Pseudomonadati</taxon>
        <taxon>Pseudomonadota</taxon>
        <taxon>Alphaproteobacteria</taxon>
        <taxon>Rhodobacterales</taxon>
        <taxon>Roseobacteraceae</taxon>
        <taxon>Roseivivax</taxon>
    </lineage>
</organism>
<dbReference type="Proteomes" id="UP000022447">
    <property type="component" value="Unassembled WGS sequence"/>
</dbReference>
<accession>X7EG53</accession>
<evidence type="ECO:0000313" key="3">
    <source>
        <dbReference type="Proteomes" id="UP000022447"/>
    </source>
</evidence>
<name>X7EG53_9RHOB</name>
<reference evidence="2 3" key="1">
    <citation type="submission" date="2014-01" db="EMBL/GenBank/DDBJ databases">
        <title>Roseivivax halodurans JCM 10272 Genome Sequencing.</title>
        <authorList>
            <person name="Lai Q."/>
            <person name="Li G."/>
            <person name="Shao Z."/>
        </authorList>
    </citation>
    <scope>NUCLEOTIDE SEQUENCE [LARGE SCALE GENOMIC DNA]</scope>
    <source>
        <strain evidence="2 3">JCM 10272</strain>
    </source>
</reference>
<dbReference type="EMBL" id="JALZ01000014">
    <property type="protein sequence ID" value="ETX14093.1"/>
    <property type="molecule type" value="Genomic_DNA"/>
</dbReference>
<proteinExistence type="predicted"/>
<sequence length="43" mass="5139">MLKSETEREKRKNTHRRRRSQVIEYIVGAVILIWVIQKVATAM</sequence>
<gene>
    <name evidence="2" type="ORF">OCH239_05480</name>
</gene>
<evidence type="ECO:0000313" key="2">
    <source>
        <dbReference type="EMBL" id="ETX14093.1"/>
    </source>
</evidence>
<keyword evidence="1" id="KW-1133">Transmembrane helix</keyword>
<feature type="transmembrane region" description="Helical" evidence="1">
    <location>
        <begin position="21"/>
        <end position="40"/>
    </location>
</feature>
<dbReference type="AlphaFoldDB" id="X7EG53"/>
<protein>
    <submittedName>
        <fullName evidence="2">Uncharacterized protein</fullName>
    </submittedName>
</protein>
<evidence type="ECO:0000256" key="1">
    <source>
        <dbReference type="SAM" id="Phobius"/>
    </source>
</evidence>
<keyword evidence="3" id="KW-1185">Reference proteome</keyword>
<keyword evidence="1" id="KW-0812">Transmembrane</keyword>
<keyword evidence="1" id="KW-0472">Membrane</keyword>
<comment type="caution">
    <text evidence="2">The sequence shown here is derived from an EMBL/GenBank/DDBJ whole genome shotgun (WGS) entry which is preliminary data.</text>
</comment>